<comment type="caution">
    <text evidence="4">The sequence shown here is derived from an EMBL/GenBank/DDBJ whole genome shotgun (WGS) entry which is preliminary data.</text>
</comment>
<accession>A0A151Z9B4</accession>
<dbReference type="InterPro" id="IPR055439">
    <property type="entry name" value="Beta-prop_EML_1st"/>
</dbReference>
<feature type="domain" description="EML-like first beta-propeller" evidence="3">
    <location>
        <begin position="44"/>
        <end position="310"/>
    </location>
</feature>
<dbReference type="EMBL" id="LODT01000037">
    <property type="protein sequence ID" value="KYQ90539.1"/>
    <property type="molecule type" value="Genomic_DNA"/>
</dbReference>
<keyword evidence="5" id="KW-1185">Reference proteome</keyword>
<dbReference type="Pfam" id="PF23409">
    <property type="entry name" value="Beta-prop_EML"/>
    <property type="match status" value="1"/>
</dbReference>
<sequence>MEEQHTLYNGNNSYDRNNVFYLENEIIFPSGNTAILYNIESKQKRFLKGHTDRISSLTVNSLRNMVATGQVNNGDNVTIMIWDLKLIRSLGTIKVGKYSGIIHLEFSPDNTKLLAIAKDDKSSIFIWDTKSLSLIISSPNTYQTLGASFNPYNSSSIISWGDKHVSFWTVNETLISRKRGMLGQEFSNTIIQSCLMLPNDTQLFGTNDGSLLVFKANNLVQILKISGAPIYQIKLMRDKKGILIASDDTIYYLDETIKIQKQVLSLKDYLPPDETITNVTPTTASKIIHSIDMDNMNNIIIGTLSNEIYQSSLSKPKKIDLILKGQPSK</sequence>
<evidence type="ECO:0000256" key="1">
    <source>
        <dbReference type="ARBA" id="ARBA00022574"/>
    </source>
</evidence>
<dbReference type="PANTHER" id="PTHR13720:SF33">
    <property type="entry name" value="HELP DOMAIN-CONTAINING PROTEIN"/>
    <property type="match status" value="1"/>
</dbReference>
<dbReference type="Proteomes" id="UP000076078">
    <property type="component" value="Unassembled WGS sequence"/>
</dbReference>
<evidence type="ECO:0000256" key="2">
    <source>
        <dbReference type="ARBA" id="ARBA00022737"/>
    </source>
</evidence>
<dbReference type="InterPro" id="IPR001680">
    <property type="entry name" value="WD40_rpt"/>
</dbReference>
<evidence type="ECO:0000259" key="3">
    <source>
        <dbReference type="Pfam" id="PF23409"/>
    </source>
</evidence>
<evidence type="ECO:0000313" key="5">
    <source>
        <dbReference type="Proteomes" id="UP000076078"/>
    </source>
</evidence>
<dbReference type="PANTHER" id="PTHR13720">
    <property type="entry name" value="WD-40 REPEAT PROTEIN"/>
    <property type="match status" value="1"/>
</dbReference>
<gene>
    <name evidence="4" type="ORF">DLAC_09164</name>
</gene>
<keyword evidence="1" id="KW-0853">WD repeat</keyword>
<dbReference type="InterPro" id="IPR036322">
    <property type="entry name" value="WD40_repeat_dom_sf"/>
</dbReference>
<dbReference type="AlphaFoldDB" id="A0A151Z9B4"/>
<dbReference type="InParanoid" id="A0A151Z9B4"/>
<evidence type="ECO:0000313" key="4">
    <source>
        <dbReference type="EMBL" id="KYQ90539.1"/>
    </source>
</evidence>
<dbReference type="SMART" id="SM00320">
    <property type="entry name" value="WD40"/>
    <property type="match status" value="4"/>
</dbReference>
<keyword evidence="2" id="KW-0677">Repeat</keyword>
<protein>
    <recommendedName>
        <fullName evidence="3">EML-like first beta-propeller domain-containing protein</fullName>
    </recommendedName>
</protein>
<name>A0A151Z9B4_TIELA</name>
<organism evidence="4 5">
    <name type="scientific">Tieghemostelium lacteum</name>
    <name type="common">Slime mold</name>
    <name type="synonym">Dictyostelium lacteum</name>
    <dbReference type="NCBI Taxonomy" id="361077"/>
    <lineage>
        <taxon>Eukaryota</taxon>
        <taxon>Amoebozoa</taxon>
        <taxon>Evosea</taxon>
        <taxon>Eumycetozoa</taxon>
        <taxon>Dictyostelia</taxon>
        <taxon>Dictyosteliales</taxon>
        <taxon>Raperosteliaceae</taxon>
        <taxon>Tieghemostelium</taxon>
    </lineage>
</organism>
<dbReference type="Gene3D" id="2.130.10.10">
    <property type="entry name" value="YVTN repeat-like/Quinoprotein amine dehydrogenase"/>
    <property type="match status" value="1"/>
</dbReference>
<dbReference type="OrthoDB" id="10251741at2759"/>
<dbReference type="InterPro" id="IPR050630">
    <property type="entry name" value="WD_repeat_EMAP"/>
</dbReference>
<dbReference type="STRING" id="361077.A0A151Z9B4"/>
<dbReference type="SUPFAM" id="SSF50978">
    <property type="entry name" value="WD40 repeat-like"/>
    <property type="match status" value="1"/>
</dbReference>
<reference evidence="4 5" key="1">
    <citation type="submission" date="2015-12" db="EMBL/GenBank/DDBJ databases">
        <title>Dictyostelia acquired genes for synthesis and detection of signals that induce cell-type specialization by lateral gene transfer from prokaryotes.</title>
        <authorList>
            <person name="Gloeckner G."/>
            <person name="Schaap P."/>
        </authorList>
    </citation>
    <scope>NUCLEOTIDE SEQUENCE [LARGE SCALE GENOMIC DNA]</scope>
    <source>
        <strain evidence="4 5">TK</strain>
    </source>
</reference>
<dbReference type="InterPro" id="IPR015943">
    <property type="entry name" value="WD40/YVTN_repeat-like_dom_sf"/>
</dbReference>
<proteinExistence type="predicted"/>